<keyword evidence="2" id="KW-0677">Repeat</keyword>
<feature type="chain" id="PRO_5047491392" evidence="4">
    <location>
        <begin position="24"/>
        <end position="663"/>
    </location>
</feature>
<keyword evidence="3" id="KW-0325">Glycoprotein</keyword>
<dbReference type="InterPro" id="IPR013517">
    <property type="entry name" value="FG-GAP"/>
</dbReference>
<dbReference type="PANTHER" id="PTHR36220">
    <property type="entry name" value="UNNAMED PRODUCT"/>
    <property type="match status" value="1"/>
</dbReference>
<reference evidence="5 6" key="1">
    <citation type="submission" date="2022-11" db="EMBL/GenBank/DDBJ databases">
        <title>Minimal conservation of predation-associated metabolite biosynthetic gene clusters underscores biosynthetic potential of Myxococcota including descriptions for ten novel species: Archangium lansinium sp. nov., Myxococcus landrumus sp. nov., Nannocystis bai.</title>
        <authorList>
            <person name="Ahearne A."/>
            <person name="Stevens C."/>
            <person name="Dowd S."/>
        </authorList>
    </citation>
    <scope>NUCLEOTIDE SEQUENCE [LARGE SCALE GENOMIC DNA]</scope>
    <source>
        <strain evidence="5 6">NCWAL01</strain>
    </source>
</reference>
<dbReference type="PANTHER" id="PTHR36220:SF1">
    <property type="entry name" value="GAMMA TUBULIN COMPLEX COMPONENT C-TERMINAL DOMAIN-CONTAINING PROTEIN"/>
    <property type="match status" value="1"/>
</dbReference>
<accession>A0ABT5D0R7</accession>
<evidence type="ECO:0000256" key="3">
    <source>
        <dbReference type="ARBA" id="ARBA00023180"/>
    </source>
</evidence>
<feature type="signal peptide" evidence="4">
    <location>
        <begin position="1"/>
        <end position="23"/>
    </location>
</feature>
<dbReference type="Pfam" id="PF14312">
    <property type="entry name" value="FG-GAP_2"/>
    <property type="match status" value="7"/>
</dbReference>
<dbReference type="EMBL" id="JAQNDM010000001">
    <property type="protein sequence ID" value="MDC0707260.1"/>
    <property type="molecule type" value="Genomic_DNA"/>
</dbReference>
<evidence type="ECO:0000256" key="1">
    <source>
        <dbReference type="ARBA" id="ARBA00022729"/>
    </source>
</evidence>
<evidence type="ECO:0000256" key="4">
    <source>
        <dbReference type="SAM" id="SignalP"/>
    </source>
</evidence>
<dbReference type="InterPro" id="IPR013519">
    <property type="entry name" value="Int_alpha_beta-p"/>
</dbReference>
<proteinExistence type="predicted"/>
<organism evidence="5 6">
    <name type="scientific">Stigmatella ashevillensis</name>
    <dbReference type="NCBI Taxonomy" id="2995309"/>
    <lineage>
        <taxon>Bacteria</taxon>
        <taxon>Pseudomonadati</taxon>
        <taxon>Myxococcota</taxon>
        <taxon>Myxococcia</taxon>
        <taxon>Myxococcales</taxon>
        <taxon>Cystobacterineae</taxon>
        <taxon>Archangiaceae</taxon>
        <taxon>Stigmatella</taxon>
    </lineage>
</organism>
<dbReference type="NCBIfam" id="NF012200">
    <property type="entry name" value="choice_anch_D"/>
    <property type="match status" value="1"/>
</dbReference>
<dbReference type="Proteomes" id="UP001221838">
    <property type="component" value="Unassembled WGS sequence"/>
</dbReference>
<dbReference type="Gene3D" id="2.130.10.130">
    <property type="entry name" value="Integrin alpha, N-terminal"/>
    <property type="match status" value="3"/>
</dbReference>
<evidence type="ECO:0000256" key="2">
    <source>
        <dbReference type="ARBA" id="ARBA00022737"/>
    </source>
</evidence>
<sequence>MRQKRGFIACSMLGTLVAVTALAGETVPLGSLELVQQQRLLANDTTAYDLFGFSVSSHGDTLVVGAPYSHDADRGNASGAAYVFVRTGKTWSLQQKLLPADGAPGDLFGYSVALHGDTAVVGSPLDDDAGTDSGSGYVFVRRGTSWVQQQKLRPTASAPGDVFGHAVAIHGDTAVLGAPHDSGLGNRAGAAYVFARSGVNWTQEQKLTATDAAEDDRFGLSISLSETTVLIGAPYDDGSGNSSDTGSAYVFTNTGTGWRLQQKLSPQDALADSIAGFSVALSNNTAVLGAPFRSDKAVGPGSALVFVRDGTTWTQQQKITAEAHTAGNLFGYAVALSGEQAVATAPGDDASAHNSGSVYRFSRSGSAWTQQQKVTVSASADNDRMGHAVALGTELLVVGAPGEDASGTDSGVVHIFVPVAKPGYDSTPAPGAEINAGNAHLGTSVTTPLVVRETGNATLEVTGYTLTGTHKAEFSVAPGTLTLPDGSAPQTLTVTCTPKGLATRTATLAVRHNAPGSPATYALTCKGLPARDPYADAVSPATSSLVLGANSAIGAPDGQAATVVGLLGSALVLDMGAGEEGTGDLKVYYLGLTLGVITQVDFLAADYSVISSGTLRMLELGLGIRTTTVTYSGVPKPYRFVRMRGVLTLPYQIDAIEAVSIVP</sequence>
<dbReference type="InterPro" id="IPR028994">
    <property type="entry name" value="Integrin_alpha_N"/>
</dbReference>
<name>A0ABT5D0R7_9BACT</name>
<dbReference type="RefSeq" id="WP_272134500.1">
    <property type="nucleotide sequence ID" value="NZ_JAQNDM010000001.1"/>
</dbReference>
<keyword evidence="6" id="KW-1185">Reference proteome</keyword>
<dbReference type="PROSITE" id="PS51470">
    <property type="entry name" value="FG_GAP"/>
    <property type="match status" value="1"/>
</dbReference>
<protein>
    <submittedName>
        <fullName evidence="5">Choice-of-anchor D domain-containing protein</fullName>
    </submittedName>
</protein>
<gene>
    <name evidence="5" type="ORF">POL68_02150</name>
</gene>
<keyword evidence="1 4" id="KW-0732">Signal</keyword>
<evidence type="ECO:0000313" key="6">
    <source>
        <dbReference type="Proteomes" id="UP001221838"/>
    </source>
</evidence>
<comment type="caution">
    <text evidence="5">The sequence shown here is derived from an EMBL/GenBank/DDBJ whole genome shotgun (WGS) entry which is preliminary data.</text>
</comment>
<evidence type="ECO:0000313" key="5">
    <source>
        <dbReference type="EMBL" id="MDC0707260.1"/>
    </source>
</evidence>
<dbReference type="SMART" id="SM00191">
    <property type="entry name" value="Int_alpha"/>
    <property type="match status" value="7"/>
</dbReference>
<dbReference type="SUPFAM" id="SSF69318">
    <property type="entry name" value="Integrin alpha N-terminal domain"/>
    <property type="match status" value="2"/>
</dbReference>